<organism evidence="1 2">
    <name type="scientific">Azospirillum humicireducens</name>
    <dbReference type="NCBI Taxonomy" id="1226968"/>
    <lineage>
        <taxon>Bacteria</taxon>
        <taxon>Pseudomonadati</taxon>
        <taxon>Pseudomonadota</taxon>
        <taxon>Alphaproteobacteria</taxon>
        <taxon>Rhodospirillales</taxon>
        <taxon>Azospirillaceae</taxon>
        <taxon>Azospirillum</taxon>
    </lineage>
</organism>
<dbReference type="CDD" id="cd02042">
    <property type="entry name" value="ParAB_family"/>
    <property type="match status" value="1"/>
</dbReference>
<accession>A0A160JEF0</accession>
<proteinExistence type="predicted"/>
<evidence type="ECO:0000313" key="1">
    <source>
        <dbReference type="EMBL" id="ANC91106.1"/>
    </source>
</evidence>
<dbReference type="PANTHER" id="PTHR13696">
    <property type="entry name" value="P-LOOP CONTAINING NUCLEOSIDE TRIPHOSPHATE HYDROLASE"/>
    <property type="match status" value="1"/>
</dbReference>
<dbReference type="STRING" id="1226968.A6A40_03870"/>
<dbReference type="InterPro" id="IPR027417">
    <property type="entry name" value="P-loop_NTPase"/>
</dbReference>
<evidence type="ECO:0000313" key="2">
    <source>
        <dbReference type="Proteomes" id="UP000077405"/>
    </source>
</evidence>
<dbReference type="AlphaFoldDB" id="A0A160JEF0"/>
<dbReference type="PIRSF" id="PIRSF009320">
    <property type="entry name" value="Nuc_binding_HP_1000"/>
    <property type="match status" value="1"/>
</dbReference>
<dbReference type="InterPro" id="IPR009744">
    <property type="entry name" value="VirC1"/>
</dbReference>
<dbReference type="KEGG" id="ahu:A6A40_03870"/>
<reference evidence="1 2" key="1">
    <citation type="journal article" date="2013" name="Int. J. Syst. Evol. Microbiol.">
        <title>Azospirillum humicireducens sp. nov., a nitrogen-fixing bacterium isolated from a microbial fuel cell.</title>
        <authorList>
            <person name="Zhou S."/>
            <person name="Han L."/>
            <person name="Wang Y."/>
            <person name="Yang G."/>
            <person name="Zhuang L."/>
            <person name="Hu P."/>
        </authorList>
    </citation>
    <scope>NUCLEOTIDE SEQUENCE [LARGE SCALE GENOMIC DNA]</scope>
    <source>
        <strain evidence="1 2">SgZ-5</strain>
    </source>
</reference>
<dbReference type="SUPFAM" id="SSF52540">
    <property type="entry name" value="P-loop containing nucleoside triphosphate hydrolases"/>
    <property type="match status" value="1"/>
</dbReference>
<protein>
    <submittedName>
        <fullName evidence="1">Chromosome partitioning protein</fullName>
    </submittedName>
</protein>
<dbReference type="InterPro" id="IPR050678">
    <property type="entry name" value="DNA_Partitioning_ATPase"/>
</dbReference>
<dbReference type="Pfam" id="PF07015">
    <property type="entry name" value="VirC1"/>
    <property type="match status" value="1"/>
</dbReference>
<dbReference type="PANTHER" id="PTHR13696:SF96">
    <property type="entry name" value="COBQ_COBB_MIND_PARA NUCLEOTIDE BINDING DOMAIN-CONTAINING PROTEIN"/>
    <property type="match status" value="1"/>
</dbReference>
<gene>
    <name evidence="1" type="ORF">A6A40_03870</name>
</gene>
<name>A0A160JEF0_9PROT</name>
<dbReference type="Gene3D" id="3.40.50.300">
    <property type="entry name" value="P-loop containing nucleotide triphosphate hydrolases"/>
    <property type="match status" value="1"/>
</dbReference>
<dbReference type="RefSeq" id="WP_063634195.1">
    <property type="nucleotide sequence ID" value="NZ_CP015285.1"/>
</dbReference>
<dbReference type="Proteomes" id="UP000077405">
    <property type="component" value="Chromosome"/>
</dbReference>
<sequence>MIVALVNQTRGAGRTMLAVHLAGELALQGKRVALLDTDGCSGALEWAECRRRNGIPALFETIGIASPDLRCGVWGLHTRFDHVIVDTPAASTAALRAALLAADTVLVPTHPERDAMGRCAATMQLVVEALAVEPAMTASVVLTHAPAGLEIERGTEVTVCGLRLPVAAAVVGERMSFAMSRGTGLLVQEIDFVGPAEVDVRRLVDEVFGRGRTGETG</sequence>
<keyword evidence="2" id="KW-1185">Reference proteome</keyword>
<dbReference type="EMBL" id="CP015285">
    <property type="protein sequence ID" value="ANC91106.1"/>
    <property type="molecule type" value="Genomic_DNA"/>
</dbReference>
<dbReference type="OrthoDB" id="7301681at2"/>